<evidence type="ECO:0000313" key="2">
    <source>
        <dbReference type="Proteomes" id="UP000722750"/>
    </source>
</evidence>
<protein>
    <submittedName>
        <fullName evidence="1">Uncharacterized protein</fullName>
    </submittedName>
</protein>
<evidence type="ECO:0000313" key="1">
    <source>
        <dbReference type="EMBL" id="MBS1259373.1"/>
    </source>
</evidence>
<reference evidence="1" key="1">
    <citation type="journal article" date="2021" name="ISME J.">
        <title>Fine-scale metabolic discontinuity in a stratified prokaryote microbiome of a Red Sea deep halocline.</title>
        <authorList>
            <person name="Michoud G."/>
            <person name="Ngugi D.K."/>
            <person name="Barozzi A."/>
            <person name="Merlino G."/>
            <person name="Calleja M.L."/>
            <person name="Delgado-Huertas A."/>
            <person name="Moran X.A.G."/>
            <person name="Daffonchio D."/>
        </authorList>
    </citation>
    <scope>NUCLEOTIDE SEQUENCE</scope>
    <source>
        <strain evidence="1">SuakinDeep_MAG55_1</strain>
    </source>
</reference>
<dbReference type="Proteomes" id="UP000722750">
    <property type="component" value="Unassembled WGS sequence"/>
</dbReference>
<comment type="caution">
    <text evidence="1">The sequence shown here is derived from an EMBL/GenBank/DDBJ whole genome shotgun (WGS) entry which is preliminary data.</text>
</comment>
<dbReference type="AlphaFoldDB" id="A0A941W4X2"/>
<accession>A0A941W4X2</accession>
<gene>
    <name evidence="1" type="ORF">MAG551_02443</name>
</gene>
<sequence>MECEYLEKKLSVVHDKKVDDYQKYFDEIDKELKEELVKLDIYLKEIEKANIPTFLEDDLFSFFIEPG</sequence>
<organism evidence="1 2">
    <name type="scientific">Candidatus Scalindua arabica</name>
    <dbReference type="NCBI Taxonomy" id="1127984"/>
    <lineage>
        <taxon>Bacteria</taxon>
        <taxon>Pseudomonadati</taxon>
        <taxon>Planctomycetota</taxon>
        <taxon>Candidatus Brocadiia</taxon>
        <taxon>Candidatus Brocadiales</taxon>
        <taxon>Candidatus Scalinduaceae</taxon>
        <taxon>Candidatus Scalindua</taxon>
    </lineage>
</organism>
<proteinExistence type="predicted"/>
<name>A0A941W4X2_9BACT</name>
<dbReference type="EMBL" id="JAANXD010000091">
    <property type="protein sequence ID" value="MBS1259373.1"/>
    <property type="molecule type" value="Genomic_DNA"/>
</dbReference>